<proteinExistence type="predicted"/>
<protein>
    <submittedName>
        <fullName evidence="2">Uncharacterized protein</fullName>
    </submittedName>
</protein>
<feature type="region of interest" description="Disordered" evidence="1">
    <location>
        <begin position="88"/>
        <end position="110"/>
    </location>
</feature>
<gene>
    <name evidence="2" type="ORF">UFOVP770_47</name>
</gene>
<sequence>MEAIGEDKMTCQEMSLKLNVHYNRIKWVMYRLRNEDHLSSYKYNDITYYLKPKPHPLQSIFGHEVKFTEDQIKGSQVYNEKDAKHNLRFNPDQDSFHGSSIAGEGVKIGT</sequence>
<name>A0A6J5NQX6_9CAUD</name>
<reference evidence="2" key="1">
    <citation type="submission" date="2020-04" db="EMBL/GenBank/DDBJ databases">
        <authorList>
            <person name="Chiriac C."/>
            <person name="Salcher M."/>
            <person name="Ghai R."/>
            <person name="Kavagutti S V."/>
        </authorList>
    </citation>
    <scope>NUCLEOTIDE SEQUENCE</scope>
</reference>
<evidence type="ECO:0000256" key="1">
    <source>
        <dbReference type="SAM" id="MobiDB-lite"/>
    </source>
</evidence>
<dbReference type="EMBL" id="LR796715">
    <property type="protein sequence ID" value="CAB4161417.1"/>
    <property type="molecule type" value="Genomic_DNA"/>
</dbReference>
<evidence type="ECO:0000313" key="2">
    <source>
        <dbReference type="EMBL" id="CAB4161417.1"/>
    </source>
</evidence>
<organism evidence="2">
    <name type="scientific">uncultured Caudovirales phage</name>
    <dbReference type="NCBI Taxonomy" id="2100421"/>
    <lineage>
        <taxon>Viruses</taxon>
        <taxon>Duplodnaviria</taxon>
        <taxon>Heunggongvirae</taxon>
        <taxon>Uroviricota</taxon>
        <taxon>Caudoviricetes</taxon>
        <taxon>Peduoviridae</taxon>
        <taxon>Maltschvirus</taxon>
        <taxon>Maltschvirus maltsch</taxon>
    </lineage>
</organism>
<accession>A0A6J5NQX6</accession>